<dbReference type="GeneID" id="29986527"/>
<comment type="caution">
    <text evidence="1">The sequence shown here is derived from an EMBL/GenBank/DDBJ whole genome shotgun (WGS) entry which is preliminary data.</text>
</comment>
<dbReference type="RefSeq" id="XP_018660271.2">
    <property type="nucleotide sequence ID" value="XM_018806444.2"/>
</dbReference>
<dbReference type="EMBL" id="JPDN02000038">
    <property type="protein sequence ID" value="PON22464.1"/>
    <property type="molecule type" value="Genomic_DNA"/>
</dbReference>
<evidence type="ECO:0000313" key="1">
    <source>
        <dbReference type="EMBL" id="PON22464.1"/>
    </source>
</evidence>
<organism evidence="1 2">
    <name type="scientific">Trichoderma gamsii</name>
    <dbReference type="NCBI Taxonomy" id="398673"/>
    <lineage>
        <taxon>Eukaryota</taxon>
        <taxon>Fungi</taxon>
        <taxon>Dikarya</taxon>
        <taxon>Ascomycota</taxon>
        <taxon>Pezizomycotina</taxon>
        <taxon>Sordariomycetes</taxon>
        <taxon>Hypocreomycetidae</taxon>
        <taxon>Hypocreales</taxon>
        <taxon>Hypocreaceae</taxon>
        <taxon>Trichoderma</taxon>
    </lineage>
</organism>
<dbReference type="STRING" id="398673.A0A2P4ZDX3"/>
<dbReference type="Proteomes" id="UP000054821">
    <property type="component" value="Unassembled WGS sequence"/>
</dbReference>
<accession>A0A2P4ZDX3</accession>
<evidence type="ECO:0000313" key="2">
    <source>
        <dbReference type="Proteomes" id="UP000054821"/>
    </source>
</evidence>
<reference evidence="1 2" key="1">
    <citation type="journal article" date="2016" name="Genome Announc.">
        <title>Draft Whole-Genome Sequence of Trichoderma gamsii T6085, a Promising Biocontrol Agent of Fusarium Head Blight on Wheat.</title>
        <authorList>
            <person name="Baroncelli R."/>
            <person name="Zapparata A."/>
            <person name="Piaggeschi G."/>
            <person name="Sarrocco S."/>
            <person name="Vannacci G."/>
        </authorList>
    </citation>
    <scope>NUCLEOTIDE SEQUENCE [LARGE SCALE GENOMIC DNA]</scope>
    <source>
        <strain evidence="1 2">T6085</strain>
    </source>
</reference>
<dbReference type="AlphaFoldDB" id="A0A2P4ZDX3"/>
<sequence length="293" mass="34100">MKQKEDARRERISKQNIKVNAELTMSPPETMPSSKYNNVELIPWDPDSDIHAQRLYEQRVACTWDQDLIDEWKVKVREGKKFFYWIKLSDDFAGKDELIAKHIAKYPTEKEAIVDTATTLAKSSRTPTLTTFMPIGHIALDLYPERNTQFSLPQSTVWIKSLYISRYVPTLKPQHPVIKISFFFFFRTMQSGGFGRSAMYQIEHLATCPPLNATTMALDTSTKEYQTTPQYLAYHSEMNGRKIEAKDFRSNEEWYVRQGYQAIARNERGYTWVDPKTGVEEVIPCVFLKKDIV</sequence>
<name>A0A2P4ZDX3_9HYPO</name>
<gene>
    <name evidence="1" type="ORF">TGAM01_v208745</name>
</gene>
<keyword evidence="2" id="KW-1185">Reference proteome</keyword>
<proteinExistence type="predicted"/>
<protein>
    <submittedName>
        <fullName evidence="1">Uncharacterized protein</fullName>
    </submittedName>
</protein>